<evidence type="ECO:0000313" key="3">
    <source>
        <dbReference type="Proteomes" id="UP000623467"/>
    </source>
</evidence>
<proteinExistence type="predicted"/>
<evidence type="ECO:0000256" key="1">
    <source>
        <dbReference type="SAM" id="MobiDB-lite"/>
    </source>
</evidence>
<organism evidence="2 3">
    <name type="scientific">Mycena sanguinolenta</name>
    <dbReference type="NCBI Taxonomy" id="230812"/>
    <lineage>
        <taxon>Eukaryota</taxon>
        <taxon>Fungi</taxon>
        <taxon>Dikarya</taxon>
        <taxon>Basidiomycota</taxon>
        <taxon>Agaricomycotina</taxon>
        <taxon>Agaricomycetes</taxon>
        <taxon>Agaricomycetidae</taxon>
        <taxon>Agaricales</taxon>
        <taxon>Marasmiineae</taxon>
        <taxon>Mycenaceae</taxon>
        <taxon>Mycena</taxon>
    </lineage>
</organism>
<feature type="compositionally biased region" description="Polar residues" evidence="1">
    <location>
        <begin position="209"/>
        <end position="223"/>
    </location>
</feature>
<feature type="region of interest" description="Disordered" evidence="1">
    <location>
        <begin position="201"/>
        <end position="239"/>
    </location>
</feature>
<feature type="region of interest" description="Disordered" evidence="1">
    <location>
        <begin position="163"/>
        <end position="189"/>
    </location>
</feature>
<gene>
    <name evidence="2" type="ORF">MSAN_02210500</name>
</gene>
<evidence type="ECO:0000313" key="2">
    <source>
        <dbReference type="EMBL" id="KAF7338873.1"/>
    </source>
</evidence>
<dbReference type="InterPro" id="IPR036397">
    <property type="entry name" value="RNaseH_sf"/>
</dbReference>
<name>A0A8H6XD44_9AGAR</name>
<dbReference type="OrthoDB" id="10039611at2759"/>
<dbReference type="Proteomes" id="UP000623467">
    <property type="component" value="Unassembled WGS sequence"/>
</dbReference>
<dbReference type="GO" id="GO:0003676">
    <property type="term" value="F:nucleic acid binding"/>
    <property type="evidence" value="ECO:0007669"/>
    <property type="project" value="InterPro"/>
</dbReference>
<dbReference type="Gene3D" id="3.30.420.10">
    <property type="entry name" value="Ribonuclease H-like superfamily/Ribonuclease H"/>
    <property type="match status" value="1"/>
</dbReference>
<dbReference type="PANTHER" id="PTHR35871:SF1">
    <property type="entry name" value="CXC1-LIKE CYSTEINE CLUSTER ASSOCIATED WITH KDZ TRANSPOSASES DOMAIN-CONTAINING PROTEIN"/>
    <property type="match status" value="1"/>
</dbReference>
<dbReference type="PANTHER" id="PTHR35871">
    <property type="entry name" value="EXPRESSED PROTEIN"/>
    <property type="match status" value="1"/>
</dbReference>
<dbReference type="EMBL" id="JACAZH010000032">
    <property type="protein sequence ID" value="KAF7338873.1"/>
    <property type="molecule type" value="Genomic_DNA"/>
</dbReference>
<protein>
    <submittedName>
        <fullName evidence="2">Uncharacterized protein</fullName>
    </submittedName>
</protein>
<dbReference type="AlphaFoldDB" id="A0A8H6XD44"/>
<sequence>MSVSPPESPRPLSPTSGCSVEDVHDLTLNCSSDGGSTILSELSEDLDDIPAFENEHGLVKWLQLGREQIKKLAKSLKPAEKPTRGPYFSTKIGGVPADRTVRYQKAQERKKAAGHGKGLMTWLGQQTRSTVAQATEALVTPVHEVIDLSGDLSSTAETASIHGDVIEENETGEETQSLSPSEEEEEGLGDREEIFALVSDAPSRGQCPPRNNVSAPIPSSSHAPCSPTVPPTPSLPTDRQYAAGPISFTSANQSFCYTPVAQPTGPPSRPPSSQKVEQAIIKLEAILHPSRGPNTKGYKNVQMNMVLRACLELMVSFLRLYTSDGCTEWAKSADIIAKSAGKGSWLLRRIREWTMDFIQDEENLPTAEYGKMNGTILEDEDLAQELHLYLQGLGKYVAAQDIVNYMSTDEMKGRLKLKNGISLRTAQRWMKRMEYRWTKEPKGMYSDGHEREDVVDYRQNHFLPRWAELSKYTRKYTEDGDVIGSPEAAAAQAAPKEKKKSKRRAIEEIDEVWDNEELERTFVAALDGRIVVIWRHDECIFYANDRRKIRWVHADEKAKPYTKGEGASMMVAAFISEDGWLARWTFRPGGKRDGYYTTAKILEHATEAMDILDKTRPHERHVFAYDNATTHTVRPPNGLSARHMVVKPPTDKSKKKNFLCAVNTENGVEYVRMRDGTFADGTPQPLYFPDGHPQAGIFKGMRILIHERIAKGAVLPNPNKLKAECKGFKCPPRRTDCCCRRILFTQPDFVNQKSMLKEHCEARGYEVIFFPKFHCELNCIEQAWGFAK</sequence>
<accession>A0A8H6XD44</accession>
<reference evidence="2" key="1">
    <citation type="submission" date="2020-05" db="EMBL/GenBank/DDBJ databases">
        <title>Mycena genomes resolve the evolution of fungal bioluminescence.</title>
        <authorList>
            <person name="Tsai I.J."/>
        </authorList>
    </citation>
    <scope>NUCLEOTIDE SEQUENCE</scope>
    <source>
        <strain evidence="2">160909Yilan</strain>
    </source>
</reference>
<keyword evidence="3" id="KW-1185">Reference proteome</keyword>
<comment type="caution">
    <text evidence="2">The sequence shown here is derived from an EMBL/GenBank/DDBJ whole genome shotgun (WGS) entry which is preliminary data.</text>
</comment>